<sequence length="104" mass="12518">MALQSQQFLEEIQTPTKNFTKKQLQEREEFWRAVWSWIDDEVKRFVLRPGTLVRVMGRDYKGKVGELGAVKFEPREIEVIVYEKAYNYNDGKYYYERKTIPYPG</sequence>
<feature type="non-terminal residue" evidence="1">
    <location>
        <position position="104"/>
    </location>
</feature>
<accession>X0ZTI0</accession>
<dbReference type="EMBL" id="BART01006316">
    <property type="protein sequence ID" value="GAG61332.1"/>
    <property type="molecule type" value="Genomic_DNA"/>
</dbReference>
<gene>
    <name evidence="1" type="ORF">S01H4_14403</name>
</gene>
<protein>
    <submittedName>
        <fullName evidence="1">Uncharacterized protein</fullName>
    </submittedName>
</protein>
<evidence type="ECO:0000313" key="1">
    <source>
        <dbReference type="EMBL" id="GAG61332.1"/>
    </source>
</evidence>
<reference evidence="1" key="1">
    <citation type="journal article" date="2014" name="Front. Microbiol.">
        <title>High frequency of phylogenetically diverse reductive dehalogenase-homologous genes in deep subseafloor sedimentary metagenomes.</title>
        <authorList>
            <person name="Kawai M."/>
            <person name="Futagami T."/>
            <person name="Toyoda A."/>
            <person name="Takaki Y."/>
            <person name="Nishi S."/>
            <person name="Hori S."/>
            <person name="Arai W."/>
            <person name="Tsubouchi T."/>
            <person name="Morono Y."/>
            <person name="Uchiyama I."/>
            <person name="Ito T."/>
            <person name="Fujiyama A."/>
            <person name="Inagaki F."/>
            <person name="Takami H."/>
        </authorList>
    </citation>
    <scope>NUCLEOTIDE SEQUENCE</scope>
    <source>
        <strain evidence="1">Expedition CK06-06</strain>
    </source>
</reference>
<name>X0ZTI0_9ZZZZ</name>
<comment type="caution">
    <text evidence="1">The sequence shown here is derived from an EMBL/GenBank/DDBJ whole genome shotgun (WGS) entry which is preliminary data.</text>
</comment>
<organism evidence="1">
    <name type="scientific">marine sediment metagenome</name>
    <dbReference type="NCBI Taxonomy" id="412755"/>
    <lineage>
        <taxon>unclassified sequences</taxon>
        <taxon>metagenomes</taxon>
        <taxon>ecological metagenomes</taxon>
    </lineage>
</organism>
<dbReference type="AlphaFoldDB" id="X0ZTI0"/>
<proteinExistence type="predicted"/>